<sequence>MTRLSFLLGNWLRGPRIRNGGRGVFFSLLSGPGMDLFSDTASVAFQQIVQSLFSPFRLGAYIHENQQLQALRDHCKALEMQIVKITTERDTIFYVIIFCIDFVLISYQIEFPATCKCCTPSRPAAPSESDLSVVLCQIPVLGSPPAASYILCDGFRISSLFATCDEKTMLYFAMRWHTNFV</sequence>
<dbReference type="AlphaFoldDB" id="A0A1B7MLK7"/>
<dbReference type="EMBL" id="KV448764">
    <property type="protein sequence ID" value="OAX33467.1"/>
    <property type="molecule type" value="Genomic_DNA"/>
</dbReference>
<dbReference type="OrthoDB" id="10518371at2759"/>
<proteinExistence type="predicted"/>
<gene>
    <name evidence="1" type="ORF">K503DRAFT_522580</name>
</gene>
<evidence type="ECO:0000313" key="1">
    <source>
        <dbReference type="EMBL" id="OAX33467.1"/>
    </source>
</evidence>
<dbReference type="Proteomes" id="UP000092154">
    <property type="component" value="Unassembled WGS sequence"/>
</dbReference>
<accession>A0A1B7MLK7</accession>
<name>A0A1B7MLK7_9AGAM</name>
<keyword evidence="2" id="KW-1185">Reference proteome</keyword>
<reference evidence="1 2" key="1">
    <citation type="submission" date="2016-06" db="EMBL/GenBank/DDBJ databases">
        <title>Comparative genomics of the ectomycorrhizal sister species Rhizopogon vinicolor and Rhizopogon vesiculosus (Basidiomycota: Boletales) reveals a divergence of the mating type B locus.</title>
        <authorList>
            <consortium name="DOE Joint Genome Institute"/>
            <person name="Mujic A.B."/>
            <person name="Kuo A."/>
            <person name="Tritt A."/>
            <person name="Lipzen A."/>
            <person name="Chen C."/>
            <person name="Johnson J."/>
            <person name="Sharma A."/>
            <person name="Barry K."/>
            <person name="Grigoriev I.V."/>
            <person name="Spatafora J.W."/>
        </authorList>
    </citation>
    <scope>NUCLEOTIDE SEQUENCE [LARGE SCALE GENOMIC DNA]</scope>
    <source>
        <strain evidence="1 2">AM-OR11-026</strain>
    </source>
</reference>
<protein>
    <submittedName>
        <fullName evidence="1">Uncharacterized protein</fullName>
    </submittedName>
</protein>
<organism evidence="1 2">
    <name type="scientific">Rhizopogon vinicolor AM-OR11-026</name>
    <dbReference type="NCBI Taxonomy" id="1314800"/>
    <lineage>
        <taxon>Eukaryota</taxon>
        <taxon>Fungi</taxon>
        <taxon>Dikarya</taxon>
        <taxon>Basidiomycota</taxon>
        <taxon>Agaricomycotina</taxon>
        <taxon>Agaricomycetes</taxon>
        <taxon>Agaricomycetidae</taxon>
        <taxon>Boletales</taxon>
        <taxon>Suillineae</taxon>
        <taxon>Rhizopogonaceae</taxon>
        <taxon>Rhizopogon</taxon>
    </lineage>
</organism>
<dbReference type="InParanoid" id="A0A1B7MLK7"/>
<evidence type="ECO:0000313" key="2">
    <source>
        <dbReference type="Proteomes" id="UP000092154"/>
    </source>
</evidence>